<name>A0A1Q9CL77_SYMMI</name>
<feature type="region of interest" description="Disordered" evidence="1">
    <location>
        <begin position="341"/>
        <end position="372"/>
    </location>
</feature>
<dbReference type="AlphaFoldDB" id="A0A1Q9CL77"/>
<dbReference type="Pfam" id="PF22600">
    <property type="entry name" value="MTPAP-like_central"/>
    <property type="match status" value="1"/>
</dbReference>
<dbReference type="CDD" id="cd05402">
    <property type="entry name" value="NT_PAP_TUTase"/>
    <property type="match status" value="1"/>
</dbReference>
<dbReference type="Proteomes" id="UP000186817">
    <property type="component" value="Unassembled WGS sequence"/>
</dbReference>
<accession>A0A1Q9CL77</accession>
<dbReference type="GO" id="GO:0016779">
    <property type="term" value="F:nucleotidyltransferase activity"/>
    <property type="evidence" value="ECO:0007669"/>
    <property type="project" value="TreeGrafter"/>
</dbReference>
<protein>
    <submittedName>
        <fullName evidence="3">Poly(A) RNA polymerase GLD2-B</fullName>
    </submittedName>
</protein>
<evidence type="ECO:0000256" key="1">
    <source>
        <dbReference type="SAM" id="MobiDB-lite"/>
    </source>
</evidence>
<evidence type="ECO:0000313" key="4">
    <source>
        <dbReference type="Proteomes" id="UP000186817"/>
    </source>
</evidence>
<dbReference type="InterPro" id="IPR054708">
    <property type="entry name" value="MTPAP-like_central"/>
</dbReference>
<dbReference type="SUPFAM" id="SSF81301">
    <property type="entry name" value="Nucleotidyltransferase"/>
    <property type="match status" value="1"/>
</dbReference>
<proteinExistence type="predicted"/>
<organism evidence="3 4">
    <name type="scientific">Symbiodinium microadriaticum</name>
    <name type="common">Dinoflagellate</name>
    <name type="synonym">Zooxanthella microadriatica</name>
    <dbReference type="NCBI Taxonomy" id="2951"/>
    <lineage>
        <taxon>Eukaryota</taxon>
        <taxon>Sar</taxon>
        <taxon>Alveolata</taxon>
        <taxon>Dinophyceae</taxon>
        <taxon>Suessiales</taxon>
        <taxon>Symbiodiniaceae</taxon>
        <taxon>Symbiodinium</taxon>
    </lineage>
</organism>
<dbReference type="PANTHER" id="PTHR12271">
    <property type="entry name" value="POLY A POLYMERASE CID PAP -RELATED"/>
    <property type="match status" value="1"/>
</dbReference>
<evidence type="ECO:0000259" key="2">
    <source>
        <dbReference type="Pfam" id="PF22600"/>
    </source>
</evidence>
<dbReference type="Gene3D" id="1.10.1410.10">
    <property type="match status" value="1"/>
</dbReference>
<reference evidence="3 4" key="1">
    <citation type="submission" date="2016-02" db="EMBL/GenBank/DDBJ databases">
        <title>Genome analysis of coral dinoflagellate symbionts highlights evolutionary adaptations to a symbiotic lifestyle.</title>
        <authorList>
            <person name="Aranda M."/>
            <person name="Li Y."/>
            <person name="Liew Y.J."/>
            <person name="Baumgarten S."/>
            <person name="Simakov O."/>
            <person name="Wilson M."/>
            <person name="Piel J."/>
            <person name="Ashoor H."/>
            <person name="Bougouffa S."/>
            <person name="Bajic V.B."/>
            <person name="Ryu T."/>
            <person name="Ravasi T."/>
            <person name="Bayer T."/>
            <person name="Micklem G."/>
            <person name="Kim H."/>
            <person name="Bhak J."/>
            <person name="Lajeunesse T.C."/>
            <person name="Voolstra C.R."/>
        </authorList>
    </citation>
    <scope>NUCLEOTIDE SEQUENCE [LARGE SCALE GENOMIC DNA]</scope>
    <source>
        <strain evidence="3 4">CCMP2467</strain>
    </source>
</reference>
<gene>
    <name evidence="3" type="primary">papd4-b</name>
    <name evidence="3" type="ORF">AK812_SmicGene35519</name>
</gene>
<dbReference type="GO" id="GO:0031123">
    <property type="term" value="P:RNA 3'-end processing"/>
    <property type="evidence" value="ECO:0007669"/>
    <property type="project" value="TreeGrafter"/>
</dbReference>
<dbReference type="PANTHER" id="PTHR12271:SF40">
    <property type="entry name" value="POLY(A) RNA POLYMERASE GLD2"/>
    <property type="match status" value="1"/>
</dbReference>
<dbReference type="Gene3D" id="3.30.460.10">
    <property type="entry name" value="Beta Polymerase, domain 2"/>
    <property type="match status" value="1"/>
</dbReference>
<feature type="domain" description="Poly(A) RNA polymerase mitochondrial-like central palm" evidence="2">
    <location>
        <begin position="14"/>
        <end position="141"/>
    </location>
</feature>
<dbReference type="SUPFAM" id="SSF81631">
    <property type="entry name" value="PAP/OAS1 substrate-binding domain"/>
    <property type="match status" value="1"/>
</dbReference>
<sequence>MTSRSALTVSVPRIECSERVTDLKKRVRQAALRARFERVEVHAFGSSVNGFGDETSDIDLVLDVPEEILEQIVPWSYLRDLVPATLDYLSDYLVQEGFQVREKVLSAKVPILKLTIDGVECDLSCNNLLPVFNTKLLSLYAEKDPRVVEMARRVKTWAKKEGVHGATNGHLSSYTFNLMVIFYMQQKGGLPCLQTNADNHPQWYGERSGRKAWNVFIDEAPRAETELQHHRDAATLRRFAQFLTDDKDFSWGRDVISIRQGKVLPIDSMCFRELNRRLRDWDDNLLHIEDPFDISRNLSCVFSPGSNRRLWNAVRRLAKEPGAATLVSYPAGHFQSEPSRVAGNSMAFQGPTKAGRREDPAETETSPPANFFLMRNHTDDPASTARYPAPSGPAQPAAFAPENVNPGTFSSALMWLDEGLRQKEEEEGTGERPVAVDRQSEVRSMARPLLPILRRGAPAERVLSRETAAQPEAVAAVAGGAPSGLTLSLRKRSVNFTESAPIAAPACSPRVVGSSSAAESRSSQPFIALTIAPSPTDSASKPCTTTAASILETPTAPYVALSVEPSPTAFESPESNWPEEIASGFWKSPSYVAIQVGGSPRCAPEGLQEYRSADTDTLGAVPEATPRGELQRLYWAAADILEADAHFETSGSVDPDWQVTVADTMAGGPEVSDAGLPPLPVDGGTGAPLPSNTAPVDPAPVWQVCSIELRGIRFRGLCALLVRLAPIGLCRQLTSSWDGLACAVLGLCGGLGLDFVVASSGYFVVSAGSGLCALAAFQWARLSGLLFAVANAPGAVNEGRLKAAQLPFEAGTIVIAELRSSVAGEERSSRMAAMRAKLGAWPSSDQGFTHHSGNSKRFTSRRKLLEVPFGYKPFADPLGCYEQAQHQPVLSNNNACQGNPRHLTPRQVFCNCSGAHPAAENFARSGELEGYCLVAENARADGVVAEYALLVASSIFAPERWEQLLCWGNTGRVSSVKLRRVRCTGASRGLTDAEFLIPDGIHFKFNQRVPQGCPLDMQEVQQMSHATKPSMLRVGNFMWVHLVP</sequence>
<dbReference type="EMBL" id="LSRX01001099">
    <property type="protein sequence ID" value="OLP83688.1"/>
    <property type="molecule type" value="Genomic_DNA"/>
</dbReference>
<dbReference type="InterPro" id="IPR043519">
    <property type="entry name" value="NT_sf"/>
</dbReference>
<comment type="caution">
    <text evidence="3">The sequence shown here is derived from an EMBL/GenBank/DDBJ whole genome shotgun (WGS) entry which is preliminary data.</text>
</comment>
<evidence type="ECO:0000313" key="3">
    <source>
        <dbReference type="EMBL" id="OLP83688.1"/>
    </source>
</evidence>
<dbReference type="OrthoDB" id="420381at2759"/>
<keyword evidence="4" id="KW-1185">Reference proteome</keyword>